<organism evidence="1 2">
    <name type="scientific">Companilactobacillus keshanensis</name>
    <dbReference type="NCBI Taxonomy" id="2486003"/>
    <lineage>
        <taxon>Bacteria</taxon>
        <taxon>Bacillati</taxon>
        <taxon>Bacillota</taxon>
        <taxon>Bacilli</taxon>
        <taxon>Lactobacillales</taxon>
        <taxon>Lactobacillaceae</taxon>
        <taxon>Companilactobacillus</taxon>
    </lineage>
</organism>
<evidence type="ECO:0000313" key="2">
    <source>
        <dbReference type="Proteomes" id="UP001597251"/>
    </source>
</evidence>
<dbReference type="RefSeq" id="WP_125677845.1">
    <property type="nucleotide sequence ID" value="NZ_JBHTOI010000028.1"/>
</dbReference>
<evidence type="ECO:0008006" key="3">
    <source>
        <dbReference type="Google" id="ProtNLM"/>
    </source>
</evidence>
<gene>
    <name evidence="1" type="ORF">ACFQ42_04155</name>
</gene>
<name>A0ABW4BRV4_9LACO</name>
<evidence type="ECO:0000313" key="1">
    <source>
        <dbReference type="EMBL" id="MFD1417926.1"/>
    </source>
</evidence>
<keyword evidence="2" id="KW-1185">Reference proteome</keyword>
<comment type="caution">
    <text evidence="1">The sequence shown here is derived from an EMBL/GenBank/DDBJ whole genome shotgun (WGS) entry which is preliminary data.</text>
</comment>
<sequence length="61" mass="7265">MSEKLTAARIKANRKWDENHKERVRYLHSRSSAKSFINNRATLDDIKALRELLDKRKDKLV</sequence>
<accession>A0ABW4BRV4</accession>
<reference evidence="2" key="1">
    <citation type="journal article" date="2019" name="Int. J. Syst. Evol. Microbiol.">
        <title>The Global Catalogue of Microorganisms (GCM) 10K type strain sequencing project: providing services to taxonomists for standard genome sequencing and annotation.</title>
        <authorList>
            <consortium name="The Broad Institute Genomics Platform"/>
            <consortium name="The Broad Institute Genome Sequencing Center for Infectious Disease"/>
            <person name="Wu L."/>
            <person name="Ma J."/>
        </authorList>
    </citation>
    <scope>NUCLEOTIDE SEQUENCE [LARGE SCALE GENOMIC DNA]</scope>
    <source>
        <strain evidence="2">CCM 8936</strain>
    </source>
</reference>
<proteinExistence type="predicted"/>
<dbReference type="EMBL" id="JBHTOI010000028">
    <property type="protein sequence ID" value="MFD1417926.1"/>
    <property type="molecule type" value="Genomic_DNA"/>
</dbReference>
<dbReference type="Proteomes" id="UP001597251">
    <property type="component" value="Unassembled WGS sequence"/>
</dbReference>
<protein>
    <recommendedName>
        <fullName evidence="3">Phage protein</fullName>
    </recommendedName>
</protein>